<organism evidence="1 2">
    <name type="scientific">Roseibium alexandrii</name>
    <dbReference type="NCBI Taxonomy" id="388408"/>
    <lineage>
        <taxon>Bacteria</taxon>
        <taxon>Pseudomonadati</taxon>
        <taxon>Pseudomonadota</taxon>
        <taxon>Alphaproteobacteria</taxon>
        <taxon>Hyphomicrobiales</taxon>
        <taxon>Stappiaceae</taxon>
        <taxon>Roseibium</taxon>
    </lineage>
</organism>
<evidence type="ECO:0000313" key="2">
    <source>
        <dbReference type="Proteomes" id="UP000053235"/>
    </source>
</evidence>
<proteinExistence type="predicted"/>
<evidence type="ECO:0000313" key="1">
    <source>
        <dbReference type="EMBL" id="CTQ65880.1"/>
    </source>
</evidence>
<accession>A0A0M6ZUZ4</accession>
<keyword evidence="2" id="KW-1185">Reference proteome</keyword>
<dbReference type="Proteomes" id="UP000053235">
    <property type="component" value="Unassembled WGS sequence"/>
</dbReference>
<sequence>MPNLLGRHYRMLSAALSVNEKPRSCMRSSVFRDPGSLRSSTTLCAAKPRSASVSNSTHNHQQSVAGAAFTRHVRLCRFADRGSHSS</sequence>
<dbReference type="STRING" id="388408.LAX5112_00789"/>
<name>A0A0M6ZUZ4_9HYPH</name>
<protein>
    <submittedName>
        <fullName evidence="1">Uncharacterized protein</fullName>
    </submittedName>
</protein>
<dbReference type="AlphaFoldDB" id="A0A0M6ZUZ4"/>
<dbReference type="EMBL" id="CXWD01000003">
    <property type="protein sequence ID" value="CTQ65880.1"/>
    <property type="molecule type" value="Genomic_DNA"/>
</dbReference>
<reference evidence="2" key="1">
    <citation type="submission" date="2015-07" db="EMBL/GenBank/DDBJ databases">
        <authorList>
            <person name="Rodrigo-Torres Lidia"/>
            <person name="Arahal R.David."/>
        </authorList>
    </citation>
    <scope>NUCLEOTIDE SEQUENCE [LARGE SCALE GENOMIC DNA]</scope>
    <source>
        <strain evidence="2">CECT 5112</strain>
    </source>
</reference>
<gene>
    <name evidence="1" type="ORF">LAX5112_00789</name>
</gene>